<evidence type="ECO:0000256" key="7">
    <source>
        <dbReference type="ARBA" id="ARBA00022777"/>
    </source>
</evidence>
<dbReference type="GO" id="GO:0016020">
    <property type="term" value="C:membrane"/>
    <property type="evidence" value="ECO:0007669"/>
    <property type="project" value="InterPro"/>
</dbReference>
<dbReference type="SUPFAM" id="SSF53062">
    <property type="entry name" value="PTS system fructose IIA component-like"/>
    <property type="match status" value="1"/>
</dbReference>
<dbReference type="InterPro" id="IPR033887">
    <property type="entry name" value="PTS_IIA_man"/>
</dbReference>
<dbReference type="Pfam" id="PF03610">
    <property type="entry name" value="EIIA-man"/>
    <property type="match status" value="1"/>
</dbReference>
<dbReference type="InterPro" id="IPR036662">
    <property type="entry name" value="PTS_EIIA_man-typ_sf"/>
</dbReference>
<comment type="subcellular location">
    <subcellularLocation>
        <location evidence="1">Cytoplasm</location>
    </subcellularLocation>
</comment>
<dbReference type="Gene3D" id="3.40.50.510">
    <property type="entry name" value="Phosphotransferase system, mannose-type IIA component"/>
    <property type="match status" value="1"/>
</dbReference>
<reference evidence="9" key="1">
    <citation type="submission" date="2023-01" db="EMBL/GenBank/DDBJ databases">
        <title>Human gut microbiome strain richness.</title>
        <authorList>
            <person name="Chen-Liaw A."/>
        </authorList>
    </citation>
    <scope>NUCLEOTIDE SEQUENCE</scope>
    <source>
        <strain evidence="9">D8_m1001271B151109d0_201107</strain>
    </source>
</reference>
<dbReference type="EMBL" id="JAQLXO010000015">
    <property type="protein sequence ID" value="MDB7982868.1"/>
    <property type="molecule type" value="Genomic_DNA"/>
</dbReference>
<evidence type="ECO:0000256" key="6">
    <source>
        <dbReference type="ARBA" id="ARBA00022683"/>
    </source>
</evidence>
<dbReference type="InterPro" id="IPR051471">
    <property type="entry name" value="Bacterial_PTS_sugar_comp"/>
</dbReference>
<keyword evidence="5" id="KW-0808">Transferase</keyword>
<dbReference type="RefSeq" id="WP_272003030.1">
    <property type="nucleotide sequence ID" value="NZ_JAQLXO010000015.1"/>
</dbReference>
<evidence type="ECO:0000256" key="5">
    <source>
        <dbReference type="ARBA" id="ARBA00022679"/>
    </source>
</evidence>
<dbReference type="PANTHER" id="PTHR33799">
    <property type="entry name" value="PTS PERMEASE-RELATED-RELATED"/>
    <property type="match status" value="1"/>
</dbReference>
<comment type="caution">
    <text evidence="9">The sequence shown here is derived from an EMBL/GenBank/DDBJ whole genome shotgun (WGS) entry which is preliminary data.</text>
</comment>
<gene>
    <name evidence="9" type="ORF">PND82_08575</name>
</gene>
<evidence type="ECO:0000256" key="4">
    <source>
        <dbReference type="ARBA" id="ARBA00022597"/>
    </source>
</evidence>
<dbReference type="AlphaFoldDB" id="A0AAW6CTD6"/>
<feature type="domain" description="PTS EIIA type-4" evidence="8">
    <location>
        <begin position="1"/>
        <end position="129"/>
    </location>
</feature>
<organism evidence="9 10">
    <name type="scientific">Faecalicoccus pleomorphus</name>
    <dbReference type="NCBI Taxonomy" id="1323"/>
    <lineage>
        <taxon>Bacteria</taxon>
        <taxon>Bacillati</taxon>
        <taxon>Bacillota</taxon>
        <taxon>Erysipelotrichia</taxon>
        <taxon>Erysipelotrichales</taxon>
        <taxon>Erysipelotrichaceae</taxon>
        <taxon>Faecalicoccus</taxon>
    </lineage>
</organism>
<dbReference type="InterPro" id="IPR004701">
    <property type="entry name" value="PTS_EIIA_man-typ"/>
</dbReference>
<name>A0AAW6CTD6_9FIRM</name>
<evidence type="ECO:0000259" key="8">
    <source>
        <dbReference type="PROSITE" id="PS51096"/>
    </source>
</evidence>
<accession>A0AAW6CTD6</accession>
<keyword evidence="4 9" id="KW-0762">Sugar transport</keyword>
<dbReference type="PROSITE" id="PS51096">
    <property type="entry name" value="PTS_EIIA_TYPE_4"/>
    <property type="match status" value="1"/>
</dbReference>
<evidence type="ECO:0000256" key="1">
    <source>
        <dbReference type="ARBA" id="ARBA00004496"/>
    </source>
</evidence>
<proteinExistence type="predicted"/>
<keyword evidence="6" id="KW-0598">Phosphotransferase system</keyword>
<dbReference type="Proteomes" id="UP001212981">
    <property type="component" value="Unassembled WGS sequence"/>
</dbReference>
<sequence>MIGVLIVSHGRLAEGMKDSIQMIMGEVEQVSTIGLFTDTDLEQFKDEIKNEILKLDTGDGVLVFVDLFGASPANFVASNIQELVGEGTNLRIITGVNLGMLIECMGTRTFETDLDKIYLTSMNAGKDGIHELIDFMSNSDEDDD</sequence>
<dbReference type="GO" id="GO:0009401">
    <property type="term" value="P:phosphoenolpyruvate-dependent sugar phosphotransferase system"/>
    <property type="evidence" value="ECO:0007669"/>
    <property type="project" value="UniProtKB-KW"/>
</dbReference>
<evidence type="ECO:0000313" key="10">
    <source>
        <dbReference type="Proteomes" id="UP001212981"/>
    </source>
</evidence>
<dbReference type="PANTHER" id="PTHR33799:SF1">
    <property type="entry name" value="PTS SYSTEM MANNOSE-SPECIFIC EIIAB COMPONENT-RELATED"/>
    <property type="match status" value="1"/>
</dbReference>
<dbReference type="GO" id="GO:0016301">
    <property type="term" value="F:kinase activity"/>
    <property type="evidence" value="ECO:0007669"/>
    <property type="project" value="UniProtKB-KW"/>
</dbReference>
<keyword evidence="3" id="KW-0963">Cytoplasm</keyword>
<dbReference type="GO" id="GO:0005737">
    <property type="term" value="C:cytoplasm"/>
    <property type="evidence" value="ECO:0007669"/>
    <property type="project" value="UniProtKB-SubCell"/>
</dbReference>
<protein>
    <submittedName>
        <fullName evidence="9">PTS sugar transporter subunit IIA</fullName>
    </submittedName>
</protein>
<dbReference type="CDD" id="cd00006">
    <property type="entry name" value="PTS_IIA_man"/>
    <property type="match status" value="1"/>
</dbReference>
<evidence type="ECO:0000313" key="9">
    <source>
        <dbReference type="EMBL" id="MDB7982868.1"/>
    </source>
</evidence>
<evidence type="ECO:0000256" key="2">
    <source>
        <dbReference type="ARBA" id="ARBA00022448"/>
    </source>
</evidence>
<keyword evidence="7" id="KW-0418">Kinase</keyword>
<evidence type="ECO:0000256" key="3">
    <source>
        <dbReference type="ARBA" id="ARBA00022490"/>
    </source>
</evidence>
<keyword evidence="2" id="KW-0813">Transport</keyword>